<keyword evidence="3" id="KW-1185">Reference proteome</keyword>
<protein>
    <submittedName>
        <fullName evidence="2">Uncharacterized protein</fullName>
    </submittedName>
</protein>
<accession>A0A9Q0KUN8</accession>
<organism evidence="2 3">
    <name type="scientific">Protea cynaroides</name>
    <dbReference type="NCBI Taxonomy" id="273540"/>
    <lineage>
        <taxon>Eukaryota</taxon>
        <taxon>Viridiplantae</taxon>
        <taxon>Streptophyta</taxon>
        <taxon>Embryophyta</taxon>
        <taxon>Tracheophyta</taxon>
        <taxon>Spermatophyta</taxon>
        <taxon>Magnoliopsida</taxon>
        <taxon>Proteales</taxon>
        <taxon>Proteaceae</taxon>
        <taxon>Protea</taxon>
    </lineage>
</organism>
<dbReference type="AlphaFoldDB" id="A0A9Q0KUN8"/>
<evidence type="ECO:0000313" key="3">
    <source>
        <dbReference type="Proteomes" id="UP001141806"/>
    </source>
</evidence>
<gene>
    <name evidence="2" type="ORF">NE237_002239</name>
</gene>
<evidence type="ECO:0000256" key="1">
    <source>
        <dbReference type="SAM" id="MobiDB-lite"/>
    </source>
</evidence>
<name>A0A9Q0KUN8_9MAGN</name>
<dbReference type="Proteomes" id="UP001141806">
    <property type="component" value="Unassembled WGS sequence"/>
</dbReference>
<dbReference type="EMBL" id="JAMYWD010000003">
    <property type="protein sequence ID" value="KAJ4977133.1"/>
    <property type="molecule type" value="Genomic_DNA"/>
</dbReference>
<reference evidence="2" key="1">
    <citation type="journal article" date="2023" name="Plant J.">
        <title>The genome of the king protea, Protea cynaroides.</title>
        <authorList>
            <person name="Chang J."/>
            <person name="Duong T.A."/>
            <person name="Schoeman C."/>
            <person name="Ma X."/>
            <person name="Roodt D."/>
            <person name="Barker N."/>
            <person name="Li Z."/>
            <person name="Van de Peer Y."/>
            <person name="Mizrachi E."/>
        </authorList>
    </citation>
    <scope>NUCLEOTIDE SEQUENCE</scope>
    <source>
        <tissue evidence="2">Young leaves</tissue>
    </source>
</reference>
<feature type="region of interest" description="Disordered" evidence="1">
    <location>
        <begin position="17"/>
        <end position="57"/>
    </location>
</feature>
<comment type="caution">
    <text evidence="2">The sequence shown here is derived from an EMBL/GenBank/DDBJ whole genome shotgun (WGS) entry which is preliminary data.</text>
</comment>
<evidence type="ECO:0000313" key="2">
    <source>
        <dbReference type="EMBL" id="KAJ4977133.1"/>
    </source>
</evidence>
<proteinExistence type="predicted"/>
<sequence length="199" mass="20477">MHLDWIEKLDRIWKPSPQVAISSQPSSRSRLLLAQNKASVGTAPKATDDTDAASDSTIPMSSKFSASLSTSTAATAIPASGASSDSSPFGAASLSSTTAPLPLGSSLTSTSSSSAADASSFHKLFPSEFEDPPRISGVSLEFLASCFTSVLCTGNQLQDRGLPADHDGSNSGTLVPPIGDLLREWIVAGLPLLSSTEAH</sequence>